<proteinExistence type="predicted"/>
<evidence type="ECO:0000313" key="3">
    <source>
        <dbReference type="EMBL" id="MBB4941644.1"/>
    </source>
</evidence>
<dbReference type="EMBL" id="JACHJU010000001">
    <property type="protein sequence ID" value="MBB4937105.1"/>
    <property type="molecule type" value="Genomic_DNA"/>
</dbReference>
<sequence>MRGEAPGTARLQLVGGLPLLRPEEQVFEAMLDGWRNQQLARNLAFSTIEGREATVRGFAGHADAFPWEWTAQAVDEWCGDLRAVRKVKQSTLRNYSGSVRSFCQYVTDPAYGWAEQCETRFGTHPVQVVHEWNSAVHAQEYEGDPSKRAFTLDELQALFDHADEQVTQVRGRGRSSASTASATSALARL</sequence>
<feature type="region of interest" description="Disordered" evidence="1">
    <location>
        <begin position="169"/>
        <end position="189"/>
    </location>
</feature>
<evidence type="ECO:0000256" key="1">
    <source>
        <dbReference type="SAM" id="MobiDB-lite"/>
    </source>
</evidence>
<evidence type="ECO:0000313" key="4">
    <source>
        <dbReference type="Proteomes" id="UP000534286"/>
    </source>
</evidence>
<dbReference type="Proteomes" id="UP000534286">
    <property type="component" value="Unassembled WGS sequence"/>
</dbReference>
<evidence type="ECO:0000313" key="2">
    <source>
        <dbReference type="EMBL" id="MBB4937105.1"/>
    </source>
</evidence>
<organism evidence="2 4">
    <name type="scientific">Streptosporangium album</name>
    <dbReference type="NCBI Taxonomy" id="47479"/>
    <lineage>
        <taxon>Bacteria</taxon>
        <taxon>Bacillati</taxon>
        <taxon>Actinomycetota</taxon>
        <taxon>Actinomycetes</taxon>
        <taxon>Streptosporangiales</taxon>
        <taxon>Streptosporangiaceae</taxon>
        <taxon>Streptosporangium</taxon>
    </lineage>
</organism>
<dbReference type="EMBL" id="JACHJU010000002">
    <property type="protein sequence ID" value="MBB4941644.1"/>
    <property type="molecule type" value="Genomic_DNA"/>
</dbReference>
<evidence type="ECO:0008006" key="5">
    <source>
        <dbReference type="Google" id="ProtNLM"/>
    </source>
</evidence>
<protein>
    <recommendedName>
        <fullName evidence="5">Core-binding (CB) domain-containing protein</fullName>
    </recommendedName>
</protein>
<reference evidence="2 4" key="1">
    <citation type="submission" date="2020-08" db="EMBL/GenBank/DDBJ databases">
        <title>Sequencing the genomes of 1000 actinobacteria strains.</title>
        <authorList>
            <person name="Klenk H.-P."/>
        </authorList>
    </citation>
    <scope>NUCLEOTIDE SEQUENCE [LARGE SCALE GENOMIC DNA]</scope>
    <source>
        <strain evidence="2 4">DSM 43023</strain>
    </source>
</reference>
<feature type="compositionally biased region" description="Low complexity" evidence="1">
    <location>
        <begin position="174"/>
        <end position="189"/>
    </location>
</feature>
<comment type="caution">
    <text evidence="2">The sequence shown here is derived from an EMBL/GenBank/DDBJ whole genome shotgun (WGS) entry which is preliminary data.</text>
</comment>
<dbReference type="AlphaFoldDB" id="A0A7W7RS40"/>
<dbReference type="RefSeq" id="WP_221465294.1">
    <property type="nucleotide sequence ID" value="NZ_BAABEK010000203.1"/>
</dbReference>
<accession>A0A7W7RS40</accession>
<gene>
    <name evidence="2" type="ORF">FHR32_001410</name>
    <name evidence="3" type="ORF">FHR32_006021</name>
</gene>
<name>A0A7W7RS40_9ACTN</name>
<keyword evidence="4" id="KW-1185">Reference proteome</keyword>